<dbReference type="EMBL" id="JAVFWL010000002">
    <property type="protein sequence ID" value="KAK6738323.1"/>
    <property type="molecule type" value="Genomic_DNA"/>
</dbReference>
<dbReference type="Pfam" id="PF22965">
    <property type="entry name" value="INTS7_C"/>
    <property type="match status" value="1"/>
</dbReference>
<proteinExistence type="inferred from homology"/>
<dbReference type="Pfam" id="PF24436">
    <property type="entry name" value="INTS7_N"/>
    <property type="match status" value="1"/>
</dbReference>
<dbReference type="Proteomes" id="UP001303046">
    <property type="component" value="Unassembled WGS sequence"/>
</dbReference>
<reference evidence="5 6" key="1">
    <citation type="submission" date="2023-08" db="EMBL/GenBank/DDBJ databases">
        <title>A Necator americanus chromosomal reference genome.</title>
        <authorList>
            <person name="Ilik V."/>
            <person name="Petrzelkova K.J."/>
            <person name="Pardy F."/>
            <person name="Fuh T."/>
            <person name="Niatou-Singa F.S."/>
            <person name="Gouil Q."/>
            <person name="Baker L."/>
            <person name="Ritchie M.E."/>
            <person name="Jex A.R."/>
            <person name="Gazzola D."/>
            <person name="Li H."/>
            <person name="Toshio Fujiwara R."/>
            <person name="Zhan B."/>
            <person name="Aroian R.V."/>
            <person name="Pafco B."/>
            <person name="Schwarz E.M."/>
        </authorList>
    </citation>
    <scope>NUCLEOTIDE SEQUENCE [LARGE SCALE GENOMIC DNA]</scope>
    <source>
        <strain evidence="5 6">Aroian</strain>
        <tissue evidence="5">Whole animal</tissue>
    </source>
</reference>
<dbReference type="Gene3D" id="1.25.10.10">
    <property type="entry name" value="Leucine-rich Repeat Variant"/>
    <property type="match status" value="1"/>
</dbReference>
<evidence type="ECO:0000259" key="4">
    <source>
        <dbReference type="Pfam" id="PF24436"/>
    </source>
</evidence>
<dbReference type="InterPro" id="IPR056516">
    <property type="entry name" value="INTS7_N"/>
</dbReference>
<dbReference type="InterPro" id="IPR011989">
    <property type="entry name" value="ARM-like"/>
</dbReference>
<feature type="domain" description="Integrator complex subunit 7 N-terminal" evidence="4">
    <location>
        <begin position="16"/>
        <end position="497"/>
    </location>
</feature>
<evidence type="ECO:0000313" key="6">
    <source>
        <dbReference type="Proteomes" id="UP001303046"/>
    </source>
</evidence>
<dbReference type="InterPro" id="IPR033060">
    <property type="entry name" value="INTS7"/>
</dbReference>
<organism evidence="5 6">
    <name type="scientific">Necator americanus</name>
    <name type="common">Human hookworm</name>
    <dbReference type="NCBI Taxonomy" id="51031"/>
    <lineage>
        <taxon>Eukaryota</taxon>
        <taxon>Metazoa</taxon>
        <taxon>Ecdysozoa</taxon>
        <taxon>Nematoda</taxon>
        <taxon>Chromadorea</taxon>
        <taxon>Rhabditida</taxon>
        <taxon>Rhabditina</taxon>
        <taxon>Rhabditomorpha</taxon>
        <taxon>Strongyloidea</taxon>
        <taxon>Ancylostomatidae</taxon>
        <taxon>Bunostominae</taxon>
        <taxon>Necator</taxon>
    </lineage>
</organism>
<feature type="domain" description="Integrator complex subunit 7 C-terminal" evidence="3">
    <location>
        <begin position="746"/>
        <end position="843"/>
    </location>
</feature>
<gene>
    <name evidence="5" type="primary">Necator_chrII.g8231</name>
    <name evidence="5" type="ORF">RB195_020437</name>
</gene>
<evidence type="ECO:0000256" key="2">
    <source>
        <dbReference type="ARBA" id="ARBA00015336"/>
    </source>
</evidence>
<comment type="caution">
    <text evidence="5">The sequence shown here is derived from an EMBL/GenBank/DDBJ whole genome shotgun (WGS) entry which is preliminary data.</text>
</comment>
<sequence>MAAELTQPASISTIQLQSFEKGLRAPSLGEQLATVVSTANLVRANPFPMYVNTIVVRLADAFKDGTNTLRMTIARALSECGSHLLLVFSGSEIFKRVLSVSHSNDPVARAMTLQVLASLAPISPENKQAHHLIVESMSAENAGEFEAACHAMAAFAHLSSDFSAMIIGQLSELLVTEQTTYDRKVQLVKVFSGMKATVATVKEVFSLTSLLLERSTFNNFVCSLLDATTTLAENTRYAIPEQLDILMEVVSGCHGDDLPVCVSTLQNIARLAKHSHAWKEDHLKKLNQLKSRVSSTESSYRRYLDVLVELTKKARPGLITGLDETLSEIGNLGQSDCMTLRVRYLEVSCNMLSRVPNQRKWQMLCGPFLSTTCEELPKNLAKKFYRTLGRFLCCAEVPPERVLSLLDNVLDKPVTHANITLLIDLCCQITNRLPFVVEKLHNWAKILVQKESNILSPSMAYLLLAPSIQLPTGLDTLAKGTDYDRYTVARVAFRNGHWKSAAFPNLQAININRLSLDNCEWIQSLTELAASQINEFSVSVLYEQNKHLFRAHALLKSMAQSSQHETAFTFPSEWVACLLYSSDAALQIASAISPTLNWCKNPLSDAVVFRVKRALIACDFAISKACQAWLRLARSSFGADEESIDILALQHKQCALVQYAVQSITGRITATPPLPPISSNTTVTQRFLEELRVASCQIDQIVAQDEAITTQSLKHFAEVLQNLYTYPLCMPRFFFQQMYSTNIQMSVSIHSQIKDGITVSVIDTVPIQVDGVISTTHTVPVHSLIITANVQFPTTPANNYNETRTVKPTQNIHFTANFLMQFKQSCNIEFSVEFVDGEQGKKWVADTTAFLKVDVKE</sequence>
<dbReference type="PANTHER" id="PTHR13322:SF2">
    <property type="entry name" value="INTEGRATOR COMPLEX SUBUNIT 7"/>
    <property type="match status" value="1"/>
</dbReference>
<dbReference type="PANTHER" id="PTHR13322">
    <property type="entry name" value="C1ORF73 PROTEIN"/>
    <property type="match status" value="1"/>
</dbReference>
<dbReference type="SUPFAM" id="SSF48371">
    <property type="entry name" value="ARM repeat"/>
    <property type="match status" value="1"/>
</dbReference>
<dbReference type="InterPro" id="IPR054519">
    <property type="entry name" value="INTS7_C"/>
</dbReference>
<evidence type="ECO:0000256" key="1">
    <source>
        <dbReference type="ARBA" id="ARBA00008565"/>
    </source>
</evidence>
<accession>A0ABR1CKZ6</accession>
<evidence type="ECO:0000313" key="5">
    <source>
        <dbReference type="EMBL" id="KAK6738323.1"/>
    </source>
</evidence>
<protein>
    <recommendedName>
        <fullName evidence="2">Integrator complex subunit 7</fullName>
    </recommendedName>
</protein>
<comment type="similarity">
    <text evidence="1">Belongs to the Integrator subunit 7 family.</text>
</comment>
<evidence type="ECO:0000259" key="3">
    <source>
        <dbReference type="Pfam" id="PF22965"/>
    </source>
</evidence>
<keyword evidence="6" id="KW-1185">Reference proteome</keyword>
<name>A0ABR1CKZ6_NECAM</name>
<dbReference type="InterPro" id="IPR016024">
    <property type="entry name" value="ARM-type_fold"/>
</dbReference>